<dbReference type="PANTHER" id="PTHR11616:SF240">
    <property type="entry name" value="BLOATED TUBULES, ISOFORM B-RELATED"/>
    <property type="match status" value="1"/>
</dbReference>
<dbReference type="Pfam" id="PF00209">
    <property type="entry name" value="SNF"/>
    <property type="match status" value="2"/>
</dbReference>
<feature type="transmembrane region" description="Helical" evidence="7">
    <location>
        <begin position="349"/>
        <end position="366"/>
    </location>
</feature>
<evidence type="ECO:0000313" key="9">
    <source>
        <dbReference type="Proteomes" id="UP000266841"/>
    </source>
</evidence>
<dbReference type="PRINTS" id="PR00176">
    <property type="entry name" value="NANEUSMPORT"/>
</dbReference>
<feature type="transmembrane region" description="Helical" evidence="7">
    <location>
        <begin position="137"/>
        <end position="154"/>
    </location>
</feature>
<dbReference type="EMBL" id="AGNL01048658">
    <property type="protein sequence ID" value="EJK45249.1"/>
    <property type="molecule type" value="Genomic_DNA"/>
</dbReference>
<dbReference type="eggNOG" id="KOG3660">
    <property type="taxonomic scope" value="Eukaryota"/>
</dbReference>
<evidence type="ECO:0000313" key="8">
    <source>
        <dbReference type="EMBL" id="EJK45249.1"/>
    </source>
</evidence>
<dbReference type="AlphaFoldDB" id="K0R293"/>
<keyword evidence="2" id="KW-0813">Transport</keyword>
<feature type="transmembrane region" description="Helical" evidence="7">
    <location>
        <begin position="20"/>
        <end position="40"/>
    </location>
</feature>
<keyword evidence="9" id="KW-1185">Reference proteome</keyword>
<dbReference type="GO" id="GO:0005886">
    <property type="term" value="C:plasma membrane"/>
    <property type="evidence" value="ECO:0007669"/>
    <property type="project" value="TreeGrafter"/>
</dbReference>
<evidence type="ECO:0000256" key="2">
    <source>
        <dbReference type="ARBA" id="ARBA00022448"/>
    </source>
</evidence>
<evidence type="ECO:0000256" key="3">
    <source>
        <dbReference type="ARBA" id="ARBA00022692"/>
    </source>
</evidence>
<keyword evidence="3 7" id="KW-0812">Transmembrane</keyword>
<feature type="transmembrane region" description="Helical" evidence="7">
    <location>
        <begin position="477"/>
        <end position="501"/>
    </location>
</feature>
<protein>
    <recommendedName>
        <fullName evidence="10">Transporter</fullName>
    </recommendedName>
</protein>
<organism evidence="8 9">
    <name type="scientific">Thalassiosira oceanica</name>
    <name type="common">Marine diatom</name>
    <dbReference type="NCBI Taxonomy" id="159749"/>
    <lineage>
        <taxon>Eukaryota</taxon>
        <taxon>Sar</taxon>
        <taxon>Stramenopiles</taxon>
        <taxon>Ochrophyta</taxon>
        <taxon>Bacillariophyta</taxon>
        <taxon>Coscinodiscophyceae</taxon>
        <taxon>Thalassiosirophycidae</taxon>
        <taxon>Thalassiosirales</taxon>
        <taxon>Thalassiosiraceae</taxon>
        <taxon>Thalassiosira</taxon>
    </lineage>
</organism>
<evidence type="ECO:0008006" key="10">
    <source>
        <dbReference type="Google" id="ProtNLM"/>
    </source>
</evidence>
<evidence type="ECO:0000256" key="4">
    <source>
        <dbReference type="ARBA" id="ARBA00022989"/>
    </source>
</evidence>
<dbReference type="PANTHER" id="PTHR11616">
    <property type="entry name" value="SODIUM/CHLORIDE DEPENDENT TRANSPORTER"/>
    <property type="match status" value="1"/>
</dbReference>
<evidence type="ECO:0000256" key="7">
    <source>
        <dbReference type="SAM" id="Phobius"/>
    </source>
</evidence>
<name>K0R293_THAOC</name>
<feature type="transmembrane region" description="Helical" evidence="7">
    <location>
        <begin position="372"/>
        <end position="394"/>
    </location>
</feature>
<reference evidence="8 9" key="1">
    <citation type="journal article" date="2012" name="Genome Biol.">
        <title>Genome and low-iron response of an oceanic diatom adapted to chronic iron limitation.</title>
        <authorList>
            <person name="Lommer M."/>
            <person name="Specht M."/>
            <person name="Roy A.S."/>
            <person name="Kraemer L."/>
            <person name="Andreson R."/>
            <person name="Gutowska M.A."/>
            <person name="Wolf J."/>
            <person name="Bergner S.V."/>
            <person name="Schilhabel M.B."/>
            <person name="Klostermeier U.C."/>
            <person name="Beiko R.G."/>
            <person name="Rosenstiel P."/>
            <person name="Hippler M."/>
            <person name="Laroche J."/>
        </authorList>
    </citation>
    <scope>NUCLEOTIDE SEQUENCE [LARGE SCALE GENOMIC DNA]</scope>
    <source>
        <strain evidence="8 9">CCMP1005</strain>
    </source>
</reference>
<feature type="transmembrane region" description="Helical" evidence="7">
    <location>
        <begin position="258"/>
        <end position="277"/>
    </location>
</feature>
<dbReference type="PROSITE" id="PS50267">
    <property type="entry name" value="NA_NEUROTRAN_SYMP_3"/>
    <property type="match status" value="1"/>
</dbReference>
<dbReference type="InterPro" id="IPR000175">
    <property type="entry name" value="Na/ntran_symport"/>
</dbReference>
<proteinExistence type="predicted"/>
<comment type="subcellular location">
    <subcellularLocation>
        <location evidence="1">Membrane</location>
        <topology evidence="1">Multi-pass membrane protein</topology>
    </subcellularLocation>
</comment>
<feature type="transmembrane region" description="Helical" evidence="7">
    <location>
        <begin position="220"/>
        <end position="246"/>
    </location>
</feature>
<dbReference type="OMA" id="CVEIFRQ"/>
<feature type="transmembrane region" description="Helical" evidence="7">
    <location>
        <begin position="112"/>
        <end position="130"/>
    </location>
</feature>
<feature type="transmembrane region" description="Helical" evidence="7">
    <location>
        <begin position="432"/>
        <end position="457"/>
    </location>
</feature>
<keyword evidence="4 7" id="KW-1133">Transmembrane helix</keyword>
<feature type="transmembrane region" description="Helical" evidence="7">
    <location>
        <begin position="47"/>
        <end position="67"/>
    </location>
</feature>
<dbReference type="GO" id="GO:0035725">
    <property type="term" value="P:sodium ion transmembrane transport"/>
    <property type="evidence" value="ECO:0007669"/>
    <property type="project" value="TreeGrafter"/>
</dbReference>
<accession>K0R293</accession>
<feature type="transmembrane region" description="Helical" evidence="7">
    <location>
        <begin position="321"/>
        <end position="337"/>
    </location>
</feature>
<dbReference type="OrthoDB" id="6581954at2759"/>
<feature type="transmembrane region" description="Helical" evidence="7">
    <location>
        <begin position="284"/>
        <end position="309"/>
    </location>
</feature>
<comment type="caution">
    <text evidence="8">The sequence shown here is derived from an EMBL/GenBank/DDBJ whole genome shotgun (WGS) entry which is preliminary data.</text>
</comment>
<dbReference type="Proteomes" id="UP000266841">
    <property type="component" value="Unassembled WGS sequence"/>
</dbReference>
<keyword evidence="5 7" id="KW-0472">Membrane</keyword>
<evidence type="ECO:0000256" key="5">
    <source>
        <dbReference type="ARBA" id="ARBA00023136"/>
    </source>
</evidence>
<dbReference type="InterPro" id="IPR037272">
    <property type="entry name" value="SNS_sf"/>
</dbReference>
<dbReference type="SUPFAM" id="SSF161070">
    <property type="entry name" value="SNF-like"/>
    <property type="match status" value="1"/>
</dbReference>
<feature type="region of interest" description="Disordered" evidence="6">
    <location>
        <begin position="524"/>
        <end position="557"/>
    </location>
</feature>
<feature type="transmembrane region" description="Helical" evidence="7">
    <location>
        <begin position="187"/>
        <end position="208"/>
    </location>
</feature>
<gene>
    <name evidence="8" type="ORF">THAOC_36144</name>
</gene>
<evidence type="ECO:0000256" key="1">
    <source>
        <dbReference type="ARBA" id="ARBA00004141"/>
    </source>
</evidence>
<evidence type="ECO:0000256" key="6">
    <source>
        <dbReference type="SAM" id="MobiDB-lite"/>
    </source>
</evidence>
<sequence length="557" mass="61341">MSAEKERGIESDAVDTREHWSSRAAFYFAAVGSAVGYGNVWRFPSLVYEFGGGAFFIPYLCALFLSASPSSHNFWTQEQVTGAEAKSYFYDEIIGMSSLGSDLRPTRIIGKNVGYCFLAWVVVYLCLCFGVKTTGRIAYFTMGFPVVLLFLFLGRSVTLEGAQVGIDEYLKSNWEVLTERPEVWSRAVSQIFFSVGIAFGIMTAYGSYCKKGEPAFVNSCVVAISNCLFSFIAGFAVFATLGYLATIAGADSISELEFASFGLVFGSWPVALGTLPGGPHWIRLFFFMLFLLGIDSAFSLMEGCLTIVYDSKLFHNVPRKIASGVLIFAAFLLSLMYATDAGLIFLDAVDYYFGSVIIACFLWFGIGDAEAALWAGFVGLVLCYTLGMAFVTYLMKKKGPERSLGTQHYELYMGNVMQLREDIREHCGHLPVVWAVLIKHFIPQILLIMFALGANATTVDTDGNSVKVFGHYEGYVAWPYQVLGILTVVFSGFLVVSSLLFPRLYFYLDMPNEERDTKRVFASPPEATEATMKGSTQNHDADVGGSGMSESVEEHVA</sequence>